<proteinExistence type="predicted"/>
<dbReference type="AlphaFoldDB" id="A0A382B5Q2"/>
<dbReference type="EMBL" id="UINC01028316">
    <property type="protein sequence ID" value="SVB09098.1"/>
    <property type="molecule type" value="Genomic_DNA"/>
</dbReference>
<sequence length="251" mass="28644">MVANGCYLYLWFDNNRKHKAMMLFPGVSKKEMDYEFDQGTYPLTQGSREALIKILNRGENTTEGLEILIESDDGFKGFVTYQVRLTEEDDSVCVVVNPDDVAKLPPLPKSIEGASVQRGGPSAKNNFQISEENYHKNKKSNPELHKIFWRVFVHLRDKDEFPVEPQYKQVWQAIYDDVNNSDIEDSLAEHRKFDPKDIIEKIDSIGITKTTKLFWLFATAGGETLSQGDYSLSSLPSLLNKLKKSPQDIIC</sequence>
<protein>
    <submittedName>
        <fullName evidence="1">Uncharacterized protein</fullName>
    </submittedName>
</protein>
<reference evidence="1" key="1">
    <citation type="submission" date="2018-05" db="EMBL/GenBank/DDBJ databases">
        <authorList>
            <person name="Lanie J.A."/>
            <person name="Ng W.-L."/>
            <person name="Kazmierczak K.M."/>
            <person name="Andrzejewski T.M."/>
            <person name="Davidsen T.M."/>
            <person name="Wayne K.J."/>
            <person name="Tettelin H."/>
            <person name="Glass J.I."/>
            <person name="Rusch D."/>
            <person name="Podicherti R."/>
            <person name="Tsui H.-C.T."/>
            <person name="Winkler M.E."/>
        </authorList>
    </citation>
    <scope>NUCLEOTIDE SEQUENCE</scope>
</reference>
<gene>
    <name evidence="1" type="ORF">METZ01_LOCUS161952</name>
</gene>
<organism evidence="1">
    <name type="scientific">marine metagenome</name>
    <dbReference type="NCBI Taxonomy" id="408172"/>
    <lineage>
        <taxon>unclassified sequences</taxon>
        <taxon>metagenomes</taxon>
        <taxon>ecological metagenomes</taxon>
    </lineage>
</organism>
<accession>A0A382B5Q2</accession>
<name>A0A382B5Q2_9ZZZZ</name>
<evidence type="ECO:0000313" key="1">
    <source>
        <dbReference type="EMBL" id="SVB09098.1"/>
    </source>
</evidence>